<organism evidence="2 3">
    <name type="scientific">Batrachochytrium dendrobatidis (strain JAM81 / FGSC 10211)</name>
    <name type="common">Frog chytrid fungus</name>
    <dbReference type="NCBI Taxonomy" id="684364"/>
    <lineage>
        <taxon>Eukaryota</taxon>
        <taxon>Fungi</taxon>
        <taxon>Fungi incertae sedis</taxon>
        <taxon>Chytridiomycota</taxon>
        <taxon>Chytridiomycota incertae sedis</taxon>
        <taxon>Chytridiomycetes</taxon>
        <taxon>Rhizophydiales</taxon>
        <taxon>Rhizophydiales incertae sedis</taxon>
        <taxon>Batrachochytrium</taxon>
    </lineage>
</organism>
<dbReference type="RefSeq" id="XP_006683103.1">
    <property type="nucleotide sequence ID" value="XM_006683040.1"/>
</dbReference>
<protein>
    <submittedName>
        <fullName evidence="2">Uncharacterized protein</fullName>
    </submittedName>
</protein>
<dbReference type="GeneID" id="18244791"/>
<evidence type="ECO:0000313" key="3">
    <source>
        <dbReference type="Proteomes" id="UP000007241"/>
    </source>
</evidence>
<gene>
    <name evidence="2" type="ORF">BATDEDRAFT_92865</name>
</gene>
<dbReference type="HOGENOM" id="CLU_2399329_0_0_1"/>
<feature type="compositionally biased region" description="Polar residues" evidence="1">
    <location>
        <begin position="11"/>
        <end position="26"/>
    </location>
</feature>
<sequence length="93" mass="9885">MGICASKEETSSPTNLFTSSSQPTSNTAATREERLAAAEARQQANVNRGVQSTGGALSKKLQQQNSIAPGRIPINQNIHDDSNLQVNGIKHVL</sequence>
<keyword evidence="3" id="KW-1185">Reference proteome</keyword>
<dbReference type="InParanoid" id="F4PEN1"/>
<accession>F4PEN1</accession>
<feature type="compositionally biased region" description="Polar residues" evidence="1">
    <location>
        <begin position="45"/>
        <end position="67"/>
    </location>
</feature>
<evidence type="ECO:0000256" key="1">
    <source>
        <dbReference type="SAM" id="MobiDB-lite"/>
    </source>
</evidence>
<feature type="region of interest" description="Disordered" evidence="1">
    <location>
        <begin position="1"/>
        <end position="79"/>
    </location>
</feature>
<feature type="compositionally biased region" description="Basic and acidic residues" evidence="1">
    <location>
        <begin position="1"/>
        <end position="10"/>
    </location>
</feature>
<dbReference type="AlphaFoldDB" id="F4PEN1"/>
<evidence type="ECO:0000313" key="2">
    <source>
        <dbReference type="EMBL" id="EGF76278.1"/>
    </source>
</evidence>
<reference evidence="2 3" key="1">
    <citation type="submission" date="2009-12" db="EMBL/GenBank/DDBJ databases">
        <title>The draft genome of Batrachochytrium dendrobatidis.</title>
        <authorList>
            <consortium name="US DOE Joint Genome Institute (JGI-PGF)"/>
            <person name="Kuo A."/>
            <person name="Salamov A."/>
            <person name="Schmutz J."/>
            <person name="Lucas S."/>
            <person name="Pitluck S."/>
            <person name="Rosenblum E."/>
            <person name="Stajich J."/>
            <person name="Eisen M."/>
            <person name="Grigoriev I.V."/>
        </authorList>
    </citation>
    <scope>NUCLEOTIDE SEQUENCE [LARGE SCALE GENOMIC DNA]</scope>
    <source>
        <strain evidence="3">JAM81 / FGSC 10211</strain>
    </source>
</reference>
<dbReference type="Proteomes" id="UP000007241">
    <property type="component" value="Unassembled WGS sequence"/>
</dbReference>
<dbReference type="EMBL" id="GL882898">
    <property type="protein sequence ID" value="EGF76278.1"/>
    <property type="molecule type" value="Genomic_DNA"/>
</dbReference>
<proteinExistence type="predicted"/>
<dbReference type="OrthoDB" id="10598881at2759"/>
<name>F4PEN1_BATDJ</name>